<feature type="transmembrane region" description="Helical" evidence="1">
    <location>
        <begin position="18"/>
        <end position="38"/>
    </location>
</feature>
<dbReference type="OMA" id="WYEINSI"/>
<dbReference type="Pfam" id="PF06119">
    <property type="entry name" value="NIDO"/>
    <property type="match status" value="1"/>
</dbReference>
<keyword evidence="1" id="KW-0812">Transmembrane</keyword>
<evidence type="ECO:0000256" key="1">
    <source>
        <dbReference type="SAM" id="Phobius"/>
    </source>
</evidence>
<keyword evidence="1" id="KW-0472">Membrane</keyword>
<dbReference type="SMART" id="SM00539">
    <property type="entry name" value="NIDO"/>
    <property type="match status" value="1"/>
</dbReference>
<dbReference type="InParanoid" id="A0A672LBK6"/>
<evidence type="ECO:0000313" key="3">
    <source>
        <dbReference type="Ensembl" id="ENSSGRP00000021823.1"/>
    </source>
</evidence>
<dbReference type="PROSITE" id="PS51220">
    <property type="entry name" value="NIDO"/>
    <property type="match status" value="1"/>
</dbReference>
<dbReference type="Proteomes" id="UP000472262">
    <property type="component" value="Unassembled WGS sequence"/>
</dbReference>
<reference evidence="3" key="1">
    <citation type="submission" date="2025-08" db="UniProtKB">
        <authorList>
            <consortium name="Ensembl"/>
        </authorList>
    </citation>
    <scope>IDENTIFICATION</scope>
</reference>
<evidence type="ECO:0000259" key="2">
    <source>
        <dbReference type="PROSITE" id="PS51220"/>
    </source>
</evidence>
<accession>A0A672LBK6</accession>
<dbReference type="GO" id="GO:0007160">
    <property type="term" value="P:cell-matrix adhesion"/>
    <property type="evidence" value="ECO:0007669"/>
    <property type="project" value="InterPro"/>
</dbReference>
<dbReference type="PANTHER" id="PTHR46160:SF9">
    <property type="entry name" value="PROTEIN PRY2-RELATED"/>
    <property type="match status" value="1"/>
</dbReference>
<reference evidence="3" key="2">
    <citation type="submission" date="2025-09" db="UniProtKB">
        <authorList>
            <consortium name="Ensembl"/>
        </authorList>
    </citation>
    <scope>IDENTIFICATION</scope>
</reference>
<sequence>MTQDLIAKSDIHSRFTPLCSLSFSLSLYFIFSGLFYPFGNGDIMSPSTDDGSSPVILLEKPFVYFGHVYQNTSVNNNGHLTFDGPLSQSRPGYLQTQINREIIAPLWTDMDNTVGGTISYRQVTSGGLLLAATNNINQYFPNLNFTASWLFIATWDKVPYFEATFQVVLVSGKNMSFTLMHYGHITPTPYRFMSGYDTSDSTDFFLIPVSDITKLSNTSNVNVTGRWVFRVDHTSDHNGTVT</sequence>
<keyword evidence="1" id="KW-1133">Transmembrane helix</keyword>
<dbReference type="InterPro" id="IPR052749">
    <property type="entry name" value="Alpha-tectorin"/>
</dbReference>
<evidence type="ECO:0000313" key="4">
    <source>
        <dbReference type="Proteomes" id="UP000472262"/>
    </source>
</evidence>
<keyword evidence="4" id="KW-1185">Reference proteome</keyword>
<dbReference type="AlphaFoldDB" id="A0A672LBK6"/>
<organism evidence="3 4">
    <name type="scientific">Sinocyclocheilus grahami</name>
    <name type="common">Dianchi golden-line fish</name>
    <name type="synonym">Barbus grahami</name>
    <dbReference type="NCBI Taxonomy" id="75366"/>
    <lineage>
        <taxon>Eukaryota</taxon>
        <taxon>Metazoa</taxon>
        <taxon>Chordata</taxon>
        <taxon>Craniata</taxon>
        <taxon>Vertebrata</taxon>
        <taxon>Euteleostomi</taxon>
        <taxon>Actinopterygii</taxon>
        <taxon>Neopterygii</taxon>
        <taxon>Teleostei</taxon>
        <taxon>Ostariophysi</taxon>
        <taxon>Cypriniformes</taxon>
        <taxon>Cyprinidae</taxon>
        <taxon>Cyprininae</taxon>
        <taxon>Sinocyclocheilus</taxon>
    </lineage>
</organism>
<dbReference type="Ensembl" id="ENSSGRT00000023557.1">
    <property type="protein sequence ID" value="ENSSGRP00000021823.1"/>
    <property type="gene ID" value="ENSSGRG00000013043.1"/>
</dbReference>
<dbReference type="PANTHER" id="PTHR46160">
    <property type="entry name" value="ALPHA-TECTORIN-RELATED"/>
    <property type="match status" value="1"/>
</dbReference>
<dbReference type="InterPro" id="IPR003886">
    <property type="entry name" value="NIDO_dom"/>
</dbReference>
<proteinExistence type="predicted"/>
<feature type="domain" description="NIDO" evidence="2">
    <location>
        <begin position="105"/>
        <end position="234"/>
    </location>
</feature>
<name>A0A672LBK6_SINGR</name>
<protein>
    <recommendedName>
        <fullName evidence="2">NIDO domain-containing protein</fullName>
    </recommendedName>
</protein>